<dbReference type="Proteomes" id="UP000321249">
    <property type="component" value="Unassembled WGS sequence"/>
</dbReference>
<evidence type="ECO:0000256" key="2">
    <source>
        <dbReference type="ARBA" id="ARBA00023136"/>
    </source>
</evidence>
<feature type="chain" id="PRO_5023041869" evidence="5">
    <location>
        <begin position="22"/>
        <end position="952"/>
    </location>
</feature>
<dbReference type="PANTHER" id="PTHR47234:SF1">
    <property type="entry name" value="TONB-DEPENDENT RECEPTOR"/>
    <property type="match status" value="1"/>
</dbReference>
<keyword evidence="6" id="KW-0675">Receptor</keyword>
<name>A0A5C6TX04_9SPHN</name>
<proteinExistence type="predicted"/>
<dbReference type="InterPro" id="IPR036942">
    <property type="entry name" value="Beta-barrel_TonB_sf"/>
</dbReference>
<feature type="region of interest" description="Disordered" evidence="4">
    <location>
        <begin position="21"/>
        <end position="46"/>
    </location>
</feature>
<keyword evidence="3" id="KW-0998">Cell outer membrane</keyword>
<keyword evidence="5" id="KW-0732">Signal</keyword>
<dbReference type="Gene3D" id="2.40.170.20">
    <property type="entry name" value="TonB-dependent receptor, beta-barrel domain"/>
    <property type="match status" value="1"/>
</dbReference>
<dbReference type="OrthoDB" id="7224136at2"/>
<feature type="compositionally biased region" description="Low complexity" evidence="4">
    <location>
        <begin position="726"/>
        <end position="750"/>
    </location>
</feature>
<organism evidence="6 7">
    <name type="scientific">Allosphingosinicella ginsenosidimutans</name>
    <dbReference type="NCBI Taxonomy" id="1176539"/>
    <lineage>
        <taxon>Bacteria</taxon>
        <taxon>Pseudomonadati</taxon>
        <taxon>Pseudomonadota</taxon>
        <taxon>Alphaproteobacteria</taxon>
        <taxon>Sphingomonadales</taxon>
        <taxon>Sphingomonadaceae</taxon>
        <taxon>Allosphingosinicella</taxon>
    </lineage>
</organism>
<keyword evidence="7" id="KW-1185">Reference proteome</keyword>
<evidence type="ECO:0000313" key="7">
    <source>
        <dbReference type="Proteomes" id="UP000321249"/>
    </source>
</evidence>
<dbReference type="SUPFAM" id="SSF56935">
    <property type="entry name" value="Porins"/>
    <property type="match status" value="1"/>
</dbReference>
<dbReference type="EMBL" id="VOQQ01000001">
    <property type="protein sequence ID" value="TXC64769.1"/>
    <property type="molecule type" value="Genomic_DNA"/>
</dbReference>
<dbReference type="PANTHER" id="PTHR47234">
    <property type="match status" value="1"/>
</dbReference>
<feature type="region of interest" description="Disordered" evidence="4">
    <location>
        <begin position="208"/>
        <end position="227"/>
    </location>
</feature>
<evidence type="ECO:0000256" key="3">
    <source>
        <dbReference type="ARBA" id="ARBA00023237"/>
    </source>
</evidence>
<comment type="caution">
    <text evidence="6">The sequence shown here is derived from an EMBL/GenBank/DDBJ whole genome shotgun (WGS) entry which is preliminary data.</text>
</comment>
<reference evidence="6 7" key="1">
    <citation type="journal article" date="2015" name="J. Microbiol.">
        <title>Sphingosinicella ginsenosidimutans sp. nov., with ginsenoside converting activity.</title>
        <authorList>
            <person name="Kim J.K."/>
            <person name="Kang M.S."/>
            <person name="Park S.C."/>
            <person name="Kim K.M."/>
            <person name="Choi K."/>
            <person name="Yoon M.H."/>
            <person name="Im W.T."/>
        </authorList>
    </citation>
    <scope>NUCLEOTIDE SEQUENCE [LARGE SCALE GENOMIC DNA]</scope>
    <source>
        <strain evidence="6 7">BS-11</strain>
    </source>
</reference>
<comment type="subcellular location">
    <subcellularLocation>
        <location evidence="1">Cell outer membrane</location>
    </subcellularLocation>
</comment>
<dbReference type="GO" id="GO:0009279">
    <property type="term" value="C:cell outer membrane"/>
    <property type="evidence" value="ECO:0007669"/>
    <property type="project" value="UniProtKB-SubCell"/>
</dbReference>
<feature type="region of interest" description="Disordered" evidence="4">
    <location>
        <begin position="710"/>
        <end position="774"/>
    </location>
</feature>
<protein>
    <submittedName>
        <fullName evidence="6">TonB-dependent receptor</fullName>
    </submittedName>
</protein>
<gene>
    <name evidence="6" type="ORF">FRZ32_14635</name>
</gene>
<evidence type="ECO:0000313" key="6">
    <source>
        <dbReference type="EMBL" id="TXC64769.1"/>
    </source>
</evidence>
<evidence type="ECO:0000256" key="4">
    <source>
        <dbReference type="SAM" id="MobiDB-lite"/>
    </source>
</evidence>
<feature type="signal peptide" evidence="5">
    <location>
        <begin position="1"/>
        <end position="21"/>
    </location>
</feature>
<evidence type="ECO:0000256" key="1">
    <source>
        <dbReference type="ARBA" id="ARBA00004442"/>
    </source>
</evidence>
<evidence type="ECO:0000256" key="5">
    <source>
        <dbReference type="SAM" id="SignalP"/>
    </source>
</evidence>
<sequence>MVVRISLMAALLLGAAPAALAAQSQPPPSREPGVNPPAGEEGDDEADQEIVVTGAVRRLPGAVIGDIPPELQLGPADIRSYGVSTVTDLLAELAPEIGSGQGRGGEQPVVLLNGHRISGLRELRDVPTEAILRVDILPEEVALRYGYSATQKVVNIVLRRRFRAVTLEARAGTSTEGGGESGQGEATLVHIRGDNRLNLSVQYQRSAPLRESQRDIEPTSPDLPYDFRGNVTGIGGPDSEIDPALSLLAGETVTIAGVPGPDPSLADFVGTANLANTSDLSRFRTLRPLGDQLQLNAVWSRPLSRHISATFNASFESTGNQSLNGVPEAALVLPAGNPFSPFATDVALDRYVEGLLLTQNVGTQTAHAAATFQGDIARWHWTLTGNYDHVVSRTRTVRGIDLSGFQDALDAGDPGVDPFGPLRAGFLGPLLIDRARSVSDTGNVQLITNGNLAELPAGALSTTVKLGASTLGFATSSIRAGVVRSADLSRNDASAQVSVDVPLTSRRRHFLEAIGDLSANFNFSADRISDFGTVTDLGYGLTWKPVSRVTLLWSMSREEGAPSVQQLGNPQVLTPQVPVFDFTTGRTVFVTRLDGGNPGLSADRRNVFKLGLNASILDRPRLNFTANYVRTRTDNAIANLPAATAAIEAAFPDRFIRGDDGELAEIDNRPVNFARERRDQLRWGFNISVPLRASAAERARLIQTFRSAFAGRSRGRPGGPERRAGGEAAAAPAPGTGPAASSGGDSAAPGQETQPGGARGGGFAGRGGGFGGRGGGFGGRGGGFGGREGIGAGRLQFAVYHSWIFRNDILIRPGLPMLDLLNGDALGSSGGQPRHQIQAQAGYSKGAYGARLSLDWQSGTTVNAGPGNPNGDLRFSDLATANLRLFVDMSQIGSLGTRSWARGLRLSLSVNNLFDGHQRVRDANGNTPLSFQPDYLDPVGREIRFTVRKLFF</sequence>
<accession>A0A5C6TX04</accession>
<dbReference type="AlphaFoldDB" id="A0A5C6TX04"/>
<feature type="compositionally biased region" description="Gly residues" evidence="4">
    <location>
        <begin position="757"/>
        <end position="774"/>
    </location>
</feature>
<keyword evidence="2" id="KW-0472">Membrane</keyword>